<protein>
    <recommendedName>
        <fullName evidence="5">Magnesium transporter MgtE intracellular domain-containing protein</fullName>
    </recommendedName>
</protein>
<reference evidence="3 4" key="1">
    <citation type="submission" date="2019-09" db="EMBL/GenBank/DDBJ databases">
        <title>Genome sequencing of strain KACC 21233.</title>
        <authorList>
            <person name="Heo J."/>
            <person name="Kim S.-J."/>
            <person name="Kim J.-S."/>
            <person name="Hong S.-B."/>
            <person name="Kwon S.-W."/>
        </authorList>
    </citation>
    <scope>NUCLEOTIDE SEQUENCE [LARGE SCALE GENOMIC DNA]</scope>
    <source>
        <strain evidence="3 4">KACC 21233</strain>
    </source>
</reference>
<gene>
    <name evidence="3" type="ORF">FLP30_03415</name>
</gene>
<keyword evidence="4" id="KW-1185">Reference proteome</keyword>
<dbReference type="KEGG" id="acek:FLP30_03415"/>
<dbReference type="RefSeq" id="WP_149278596.1">
    <property type="nucleotide sequence ID" value="NZ_CP043506.1"/>
</dbReference>
<evidence type="ECO:0000256" key="2">
    <source>
        <dbReference type="SAM" id="SignalP"/>
    </source>
</evidence>
<feature type="chain" id="PRO_5023032841" description="Magnesium transporter MgtE intracellular domain-containing protein" evidence="2">
    <location>
        <begin position="32"/>
        <end position="333"/>
    </location>
</feature>
<dbReference type="EMBL" id="CP043506">
    <property type="protein sequence ID" value="QEO16916.1"/>
    <property type="molecule type" value="Genomic_DNA"/>
</dbReference>
<organism evidence="3 4">
    <name type="scientific">Acetobacter vaccinii</name>
    <dbReference type="NCBI Taxonomy" id="2592655"/>
    <lineage>
        <taxon>Bacteria</taxon>
        <taxon>Pseudomonadati</taxon>
        <taxon>Pseudomonadota</taxon>
        <taxon>Alphaproteobacteria</taxon>
        <taxon>Acetobacterales</taxon>
        <taxon>Acetobacteraceae</taxon>
        <taxon>Acetobacter</taxon>
    </lineage>
</organism>
<feature type="region of interest" description="Disordered" evidence="1">
    <location>
        <begin position="58"/>
        <end position="135"/>
    </location>
</feature>
<accession>A0A5C1YKY8</accession>
<feature type="compositionally biased region" description="Low complexity" evidence="1">
    <location>
        <begin position="104"/>
        <end position="131"/>
    </location>
</feature>
<dbReference type="SUPFAM" id="SSF158791">
    <property type="entry name" value="MgtE N-terminal domain-like"/>
    <property type="match status" value="1"/>
</dbReference>
<dbReference type="OrthoDB" id="9791432at2"/>
<feature type="compositionally biased region" description="Polar residues" evidence="1">
    <location>
        <begin position="320"/>
        <end position="333"/>
    </location>
</feature>
<evidence type="ECO:0000313" key="3">
    <source>
        <dbReference type="EMBL" id="QEO16916.1"/>
    </source>
</evidence>
<evidence type="ECO:0008006" key="5">
    <source>
        <dbReference type="Google" id="ProtNLM"/>
    </source>
</evidence>
<feature type="region of interest" description="Disordered" evidence="1">
    <location>
        <begin position="286"/>
        <end position="333"/>
    </location>
</feature>
<proteinExistence type="predicted"/>
<keyword evidence="2" id="KW-0732">Signal</keyword>
<dbReference type="Proteomes" id="UP000324536">
    <property type="component" value="Chromosome"/>
</dbReference>
<feature type="signal peptide" evidence="2">
    <location>
        <begin position="1"/>
        <end position="31"/>
    </location>
</feature>
<evidence type="ECO:0000313" key="4">
    <source>
        <dbReference type="Proteomes" id="UP000324536"/>
    </source>
</evidence>
<evidence type="ECO:0000256" key="1">
    <source>
        <dbReference type="SAM" id="MobiDB-lite"/>
    </source>
</evidence>
<name>A0A5C1YKY8_9PROT</name>
<sequence length="333" mass="35206">MLIPRLSFGKLVHISSSLMTLLLAMNMHALAEHFRDDGAESGGQSLVGQAMAEGASGVAKAAAGPDKPAVATNDGQNTEATRNAAEGWTPLTPLTPQGGDDAYDTPSSPPSATADAAQTPATAPPQAEAQDCPNNISCAGMKPGATTVAADPATRKAETSLVKDILARQVTLSTQEKALGEQKRVLDAAKLALEEKMRNLDATLALLAEKQAAHRETVSAETDRLVKIYEEMPAKEAAAVFNIMDIHVLVSIVSKMTPRKVSAVMGVMIPERVNLISQYLAGVRTFRPPHGGDDDTSSRTEQTADGGDSASWWLKPQPLQPTNRSQPLKPSRQ</sequence>
<dbReference type="AlphaFoldDB" id="A0A5C1YKY8"/>